<evidence type="ECO:0000313" key="3">
    <source>
        <dbReference type="Proteomes" id="UP000518752"/>
    </source>
</evidence>
<evidence type="ECO:0000256" key="1">
    <source>
        <dbReference type="SAM" id="MobiDB-lite"/>
    </source>
</evidence>
<protein>
    <submittedName>
        <fullName evidence="2">Uncharacterized protein</fullName>
    </submittedName>
</protein>
<comment type="caution">
    <text evidence="2">The sequence shown here is derived from an EMBL/GenBank/DDBJ whole genome shotgun (WGS) entry which is preliminary data.</text>
</comment>
<dbReference type="Proteomes" id="UP000518752">
    <property type="component" value="Unassembled WGS sequence"/>
</dbReference>
<organism evidence="2 3">
    <name type="scientific">Collybiopsis confluens</name>
    <dbReference type="NCBI Taxonomy" id="2823264"/>
    <lineage>
        <taxon>Eukaryota</taxon>
        <taxon>Fungi</taxon>
        <taxon>Dikarya</taxon>
        <taxon>Basidiomycota</taxon>
        <taxon>Agaricomycotina</taxon>
        <taxon>Agaricomycetes</taxon>
        <taxon>Agaricomycetidae</taxon>
        <taxon>Agaricales</taxon>
        <taxon>Marasmiineae</taxon>
        <taxon>Omphalotaceae</taxon>
        <taxon>Collybiopsis</taxon>
    </lineage>
</organism>
<keyword evidence="3" id="KW-1185">Reference proteome</keyword>
<name>A0A8H5G1L3_9AGAR</name>
<gene>
    <name evidence="2" type="ORF">D9757_013204</name>
</gene>
<feature type="compositionally biased region" description="Polar residues" evidence="1">
    <location>
        <begin position="34"/>
        <end position="49"/>
    </location>
</feature>
<feature type="region of interest" description="Disordered" evidence="1">
    <location>
        <begin position="1"/>
        <end position="72"/>
    </location>
</feature>
<accession>A0A8H5G1L3</accession>
<dbReference type="EMBL" id="JAACJN010000242">
    <property type="protein sequence ID" value="KAF5356665.1"/>
    <property type="molecule type" value="Genomic_DNA"/>
</dbReference>
<dbReference type="AlphaFoldDB" id="A0A8H5G1L3"/>
<feature type="compositionally biased region" description="Acidic residues" evidence="1">
    <location>
        <begin position="52"/>
        <end position="65"/>
    </location>
</feature>
<proteinExistence type="predicted"/>
<evidence type="ECO:0000313" key="2">
    <source>
        <dbReference type="EMBL" id="KAF5356665.1"/>
    </source>
</evidence>
<reference evidence="2 3" key="1">
    <citation type="journal article" date="2020" name="ISME J.">
        <title>Uncovering the hidden diversity of litter-decomposition mechanisms in mushroom-forming fungi.</title>
        <authorList>
            <person name="Floudas D."/>
            <person name="Bentzer J."/>
            <person name="Ahren D."/>
            <person name="Johansson T."/>
            <person name="Persson P."/>
            <person name="Tunlid A."/>
        </authorList>
    </citation>
    <scope>NUCLEOTIDE SEQUENCE [LARGE SCALE GENOMIC DNA]</scope>
    <source>
        <strain evidence="2 3">CBS 406.79</strain>
    </source>
</reference>
<sequence>MGSGRDPIDETLIVQGRRRTKPSNRLPQEIGRVPQSTAAADPSQTNLNNLPDADELDFYDSESDEVPLPKSH</sequence>